<organism evidence="1 2">
    <name type="scientific">Sphingomonas baiyangensis</name>
    <dbReference type="NCBI Taxonomy" id="2572576"/>
    <lineage>
        <taxon>Bacteria</taxon>
        <taxon>Pseudomonadati</taxon>
        <taxon>Pseudomonadota</taxon>
        <taxon>Alphaproteobacteria</taxon>
        <taxon>Sphingomonadales</taxon>
        <taxon>Sphingomonadaceae</taxon>
        <taxon>Sphingomonas</taxon>
    </lineage>
</organism>
<sequence>MMSPAQWSKMTTDFWMLELEASSVIASRTMMLAAGGPLADREAQRMVSEKMQAMWELQWKLLTGGLGTTPHSAGTGAIRHYRSKVAANRRRLK</sequence>
<reference evidence="1 2" key="1">
    <citation type="submission" date="2019-04" db="EMBL/GenBank/DDBJ databases">
        <authorList>
            <person name="Yang Y."/>
            <person name="Wei D."/>
        </authorList>
    </citation>
    <scope>NUCLEOTIDE SEQUENCE [LARGE SCALE GENOMIC DNA]</scope>
    <source>
        <strain evidence="1 2">L-1-4w-11</strain>
    </source>
</reference>
<name>A0A4U1L925_9SPHN</name>
<dbReference type="Proteomes" id="UP000309138">
    <property type="component" value="Unassembled WGS sequence"/>
</dbReference>
<dbReference type="OrthoDB" id="7432973at2"/>
<evidence type="ECO:0000313" key="1">
    <source>
        <dbReference type="EMBL" id="TKD53344.1"/>
    </source>
</evidence>
<evidence type="ECO:0000313" key="2">
    <source>
        <dbReference type="Proteomes" id="UP000309138"/>
    </source>
</evidence>
<dbReference type="AlphaFoldDB" id="A0A4U1L925"/>
<proteinExistence type="predicted"/>
<protein>
    <submittedName>
        <fullName evidence="1">Uncharacterized protein</fullName>
    </submittedName>
</protein>
<comment type="caution">
    <text evidence="1">The sequence shown here is derived from an EMBL/GenBank/DDBJ whole genome shotgun (WGS) entry which is preliminary data.</text>
</comment>
<gene>
    <name evidence="1" type="ORF">FBR43_00680</name>
</gene>
<dbReference type="EMBL" id="SWKR01000001">
    <property type="protein sequence ID" value="TKD53344.1"/>
    <property type="molecule type" value="Genomic_DNA"/>
</dbReference>
<accession>A0A4U1L925</accession>
<keyword evidence="2" id="KW-1185">Reference proteome</keyword>